<keyword evidence="2" id="KW-1185">Reference proteome</keyword>
<dbReference type="EMBL" id="CDNC01000011">
    <property type="protein sequence ID" value="CEM61400.1"/>
    <property type="molecule type" value="Genomic_DNA"/>
</dbReference>
<proteinExistence type="predicted"/>
<dbReference type="AlphaFoldDB" id="A0A0B7GWP8"/>
<organism evidence="1 2">
    <name type="scientific">Treponema phagedenis</name>
    <dbReference type="NCBI Taxonomy" id="162"/>
    <lineage>
        <taxon>Bacteria</taxon>
        <taxon>Pseudomonadati</taxon>
        <taxon>Spirochaetota</taxon>
        <taxon>Spirochaetia</taxon>
        <taxon>Spirochaetales</taxon>
        <taxon>Treponemataceae</taxon>
        <taxon>Treponema</taxon>
    </lineage>
</organism>
<evidence type="ECO:0000313" key="1">
    <source>
        <dbReference type="EMBL" id="CEM61400.1"/>
    </source>
</evidence>
<accession>A0A0B7GWP8</accession>
<protein>
    <submittedName>
        <fullName evidence="1">Uncharacterized protein</fullName>
    </submittedName>
</protein>
<dbReference type="Proteomes" id="UP000042527">
    <property type="component" value="Unassembled WGS sequence"/>
</dbReference>
<name>A0A0B7GWP8_TREPH</name>
<evidence type="ECO:0000313" key="2">
    <source>
        <dbReference type="Proteomes" id="UP000042527"/>
    </source>
</evidence>
<gene>
    <name evidence="1" type="ORF">TPHV1_190007</name>
</gene>
<sequence length="43" mass="5061">MLEFELFCLTLNKTGFIIKLYVKSIKLSNFKDLLNLIKITLKI</sequence>
<reference evidence="2" key="1">
    <citation type="submission" date="2015-01" db="EMBL/GenBank/DDBJ databases">
        <authorList>
            <person name="Manzoor Shahid"/>
            <person name="Zubair Saima"/>
        </authorList>
    </citation>
    <scope>NUCLEOTIDE SEQUENCE [LARGE SCALE GENOMIC DNA]</scope>
    <source>
        <strain evidence="2">V1</strain>
    </source>
</reference>